<reference evidence="3" key="1">
    <citation type="submission" date="2022-01" db="EMBL/GenBank/DDBJ databases">
        <title>Gillisia lutea sp. nov., isolated from marine plastic residues from the Malvarosa beach (Valencia, Spain).</title>
        <authorList>
            <person name="Vidal-Verdu A."/>
            <person name="Molina-Menor E."/>
            <person name="Satari L."/>
            <person name="Pascual J."/>
            <person name="Pereto J."/>
            <person name="Porcar M."/>
        </authorList>
    </citation>
    <scope>NUCLEOTIDE SEQUENCE</scope>
    <source>
        <strain evidence="3">M10.2A</strain>
    </source>
</reference>
<evidence type="ECO:0000256" key="1">
    <source>
        <dbReference type="SAM" id="SignalP"/>
    </source>
</evidence>
<dbReference type="EMBL" id="JAKGTH010000008">
    <property type="protein sequence ID" value="MCF4101880.1"/>
    <property type="molecule type" value="Genomic_DNA"/>
</dbReference>
<comment type="caution">
    <text evidence="3">The sequence shown here is derived from an EMBL/GenBank/DDBJ whole genome shotgun (WGS) entry which is preliminary data.</text>
</comment>
<dbReference type="Pfam" id="PF13568">
    <property type="entry name" value="OMP_b-brl_2"/>
    <property type="match status" value="1"/>
</dbReference>
<dbReference type="Proteomes" id="UP001179363">
    <property type="component" value="Unassembled WGS sequence"/>
</dbReference>
<organism evidence="3 4">
    <name type="scientific">Gillisia lutea</name>
    <dbReference type="NCBI Taxonomy" id="2909668"/>
    <lineage>
        <taxon>Bacteria</taxon>
        <taxon>Pseudomonadati</taxon>
        <taxon>Bacteroidota</taxon>
        <taxon>Flavobacteriia</taxon>
        <taxon>Flavobacteriales</taxon>
        <taxon>Flavobacteriaceae</taxon>
        <taxon>Gillisia</taxon>
    </lineage>
</organism>
<gene>
    <name evidence="3" type="ORF">L1I30_09395</name>
</gene>
<keyword evidence="4" id="KW-1185">Reference proteome</keyword>
<name>A0ABS9EJ97_9FLAO</name>
<sequence length="205" mass="22563">MKSLLFIATLTVFGILSANAQNRGDVELGAGGGVNVANVSTMDGQNTSSRVSFNAGASGEYYFSDRWGIKAKLMYDGKGWSDGFINDEEFYTFITDFKLSYVTLPIMANWHFGSKRNWYLNFGPYVGFLVSAEDSELGIDLKDGFKSTDFGLALGAGYKFRIDDNIKLYVEYDGQSGLTEIFEENSGDAIRNGRSSLNVGVLFNL</sequence>
<accession>A0ABS9EJ97</accession>
<proteinExistence type="predicted"/>
<dbReference type="InterPro" id="IPR025665">
    <property type="entry name" value="Beta-barrel_OMP_2"/>
</dbReference>
<keyword evidence="1" id="KW-0732">Signal</keyword>
<dbReference type="Gene3D" id="2.40.160.20">
    <property type="match status" value="1"/>
</dbReference>
<feature type="chain" id="PRO_5045130006" evidence="1">
    <location>
        <begin position="21"/>
        <end position="205"/>
    </location>
</feature>
<dbReference type="InterPro" id="IPR011250">
    <property type="entry name" value="OMP/PagP_B-barrel"/>
</dbReference>
<evidence type="ECO:0000259" key="2">
    <source>
        <dbReference type="Pfam" id="PF13568"/>
    </source>
</evidence>
<feature type="domain" description="Outer membrane protein beta-barrel" evidence="2">
    <location>
        <begin position="19"/>
        <end position="182"/>
    </location>
</feature>
<feature type="signal peptide" evidence="1">
    <location>
        <begin position="1"/>
        <end position="20"/>
    </location>
</feature>
<protein>
    <submittedName>
        <fullName evidence="3">PorT family protein</fullName>
    </submittedName>
</protein>
<dbReference type="RefSeq" id="WP_236134023.1">
    <property type="nucleotide sequence ID" value="NZ_JAKGTH010000008.1"/>
</dbReference>
<evidence type="ECO:0000313" key="4">
    <source>
        <dbReference type="Proteomes" id="UP001179363"/>
    </source>
</evidence>
<evidence type="ECO:0000313" key="3">
    <source>
        <dbReference type="EMBL" id="MCF4101880.1"/>
    </source>
</evidence>
<dbReference type="SUPFAM" id="SSF56925">
    <property type="entry name" value="OMPA-like"/>
    <property type="match status" value="1"/>
</dbReference>